<feature type="binding site" evidence="5">
    <location>
        <position position="186"/>
    </location>
    <ligand>
        <name>S-adenosyl-L-methionine</name>
        <dbReference type="ChEBI" id="CHEBI:59789"/>
    </ligand>
</feature>
<dbReference type="PANTHER" id="PTHR18895:SF74">
    <property type="entry name" value="MTRF1L RELEASE FACTOR GLUTAMINE METHYLTRANSFERASE"/>
    <property type="match status" value="1"/>
</dbReference>
<dbReference type="InterPro" id="IPR019874">
    <property type="entry name" value="RF_methyltr_PrmC"/>
</dbReference>
<dbReference type="PROSITE" id="PS00092">
    <property type="entry name" value="N6_MTASE"/>
    <property type="match status" value="1"/>
</dbReference>
<dbReference type="CDD" id="cd02440">
    <property type="entry name" value="AdoMet_MTases"/>
    <property type="match status" value="1"/>
</dbReference>
<feature type="binding site" evidence="5">
    <location>
        <position position="145"/>
    </location>
    <ligand>
        <name>S-adenosyl-L-methionine</name>
        <dbReference type="ChEBI" id="CHEBI:59789"/>
    </ligand>
</feature>
<organism evidence="8 9">
    <name type="scientific">Oecophyllibacter saccharovorans</name>
    <dbReference type="NCBI Taxonomy" id="2558360"/>
    <lineage>
        <taxon>Bacteria</taxon>
        <taxon>Pseudomonadati</taxon>
        <taxon>Pseudomonadota</taxon>
        <taxon>Alphaproteobacteria</taxon>
        <taxon>Acetobacterales</taxon>
        <taxon>Acetobacteraceae</taxon>
        <taxon>Oecophyllibacter</taxon>
    </lineage>
</organism>
<dbReference type="InterPro" id="IPR029063">
    <property type="entry name" value="SAM-dependent_MTases_sf"/>
</dbReference>
<dbReference type="Gene3D" id="1.10.8.10">
    <property type="entry name" value="DNA helicase RuvA subunit, C-terminal domain"/>
    <property type="match status" value="1"/>
</dbReference>
<evidence type="ECO:0000256" key="4">
    <source>
        <dbReference type="ARBA" id="ARBA00048391"/>
    </source>
</evidence>
<dbReference type="InterPro" id="IPR040758">
    <property type="entry name" value="PrmC_N"/>
</dbReference>
<dbReference type="GO" id="GO:0003676">
    <property type="term" value="F:nucleic acid binding"/>
    <property type="evidence" value="ECO:0007669"/>
    <property type="project" value="InterPro"/>
</dbReference>
<dbReference type="InterPro" id="IPR007848">
    <property type="entry name" value="Small_mtfrase_dom"/>
</dbReference>
<evidence type="ECO:0000256" key="1">
    <source>
        <dbReference type="ARBA" id="ARBA00022603"/>
    </source>
</evidence>
<dbReference type="GO" id="GO:0032259">
    <property type="term" value="P:methylation"/>
    <property type="evidence" value="ECO:0007669"/>
    <property type="project" value="UniProtKB-KW"/>
</dbReference>
<evidence type="ECO:0000256" key="3">
    <source>
        <dbReference type="ARBA" id="ARBA00022691"/>
    </source>
</evidence>
<sequence>MSCQTVAEWLQAGTQQLSGAGVEEPRAEARYLLQWATGLDRLALLQRNGLSHDERQRYWAGMRRRVLREPMAYITGRQGFWTLDLEVSPATLIPRPDSECLIETLLSVRPEPSAVRSILDLGTGTGCLLLAALTAYRDAWGIGVDLAPEAALLAQRNAHCNTGGGKQGEGERSRLSERAFFMAGNWGDALQGRFDVVLSNPPYIESATVPQLMPEVATFEPGRALDGGPDGLDAYRLICGRLPDLLAPEGCAILELGQGQEAAVTALASQAGLHPAGCGRDLGGIARALVLENPASGI</sequence>
<dbReference type="Pfam" id="PF05175">
    <property type="entry name" value="MTS"/>
    <property type="match status" value="1"/>
</dbReference>
<accession>A0A506US32</accession>
<feature type="binding site" evidence="5">
    <location>
        <position position="200"/>
    </location>
    <ligand>
        <name>S-adenosyl-L-methionine</name>
        <dbReference type="ChEBI" id="CHEBI:59789"/>
    </ligand>
</feature>
<dbReference type="Proteomes" id="UP000315037">
    <property type="component" value="Unassembled WGS sequence"/>
</dbReference>
<dbReference type="InterPro" id="IPR050320">
    <property type="entry name" value="N5-glutamine_MTase"/>
</dbReference>
<evidence type="ECO:0000256" key="2">
    <source>
        <dbReference type="ARBA" id="ARBA00022679"/>
    </source>
</evidence>
<dbReference type="InterPro" id="IPR004556">
    <property type="entry name" value="HemK-like"/>
</dbReference>
<comment type="caution">
    <text evidence="8">The sequence shown here is derived from an EMBL/GenBank/DDBJ whole genome shotgun (WGS) entry which is preliminary data.</text>
</comment>
<dbReference type="PANTHER" id="PTHR18895">
    <property type="entry name" value="HEMK METHYLTRANSFERASE"/>
    <property type="match status" value="1"/>
</dbReference>
<dbReference type="Pfam" id="PF17827">
    <property type="entry name" value="PrmC_N"/>
    <property type="match status" value="1"/>
</dbReference>
<dbReference type="NCBIfam" id="TIGR03534">
    <property type="entry name" value="RF_mod_PrmC"/>
    <property type="match status" value="1"/>
</dbReference>
<proteinExistence type="inferred from homology"/>
<feature type="domain" description="Methyltransferase small" evidence="6">
    <location>
        <begin position="101"/>
        <end position="207"/>
    </location>
</feature>
<keyword evidence="2 5" id="KW-0808">Transferase</keyword>
<comment type="similarity">
    <text evidence="5">Belongs to the protein N5-glutamine methyltransferase family. PrmC subfamily.</text>
</comment>
<evidence type="ECO:0000256" key="5">
    <source>
        <dbReference type="HAMAP-Rule" id="MF_02126"/>
    </source>
</evidence>
<gene>
    <name evidence="5 8" type="primary">prmC</name>
    <name evidence="8" type="ORF">E3202_01935</name>
</gene>
<comment type="catalytic activity">
    <reaction evidence="4 5">
        <text>L-glutaminyl-[peptide chain release factor] + S-adenosyl-L-methionine = N(5)-methyl-L-glutaminyl-[peptide chain release factor] + S-adenosyl-L-homocysteine + H(+)</text>
        <dbReference type="Rhea" id="RHEA:42896"/>
        <dbReference type="Rhea" id="RHEA-COMP:10271"/>
        <dbReference type="Rhea" id="RHEA-COMP:10272"/>
        <dbReference type="ChEBI" id="CHEBI:15378"/>
        <dbReference type="ChEBI" id="CHEBI:30011"/>
        <dbReference type="ChEBI" id="CHEBI:57856"/>
        <dbReference type="ChEBI" id="CHEBI:59789"/>
        <dbReference type="ChEBI" id="CHEBI:61891"/>
        <dbReference type="EC" id="2.1.1.297"/>
    </reaction>
</comment>
<feature type="binding site" evidence="5">
    <location>
        <begin position="122"/>
        <end position="126"/>
    </location>
    <ligand>
        <name>S-adenosyl-L-methionine</name>
        <dbReference type="ChEBI" id="CHEBI:59789"/>
    </ligand>
</feature>
<feature type="binding site" evidence="5">
    <location>
        <begin position="200"/>
        <end position="203"/>
    </location>
    <ligand>
        <name>substrate</name>
    </ligand>
</feature>
<reference evidence="8 9" key="1">
    <citation type="submission" date="2019-03" db="EMBL/GenBank/DDBJ databases">
        <title>The complete genome sequence of Neokomagataea sp. Jb2 NBRC113641.</title>
        <authorList>
            <person name="Chua K.-O."/>
            <person name="Chan K.-G."/>
            <person name="See-Too W.-S."/>
        </authorList>
    </citation>
    <scope>NUCLEOTIDE SEQUENCE [LARGE SCALE GENOMIC DNA]</scope>
    <source>
        <strain evidence="8 9">Jb2</strain>
    </source>
</reference>
<feature type="domain" description="Release factor glutamine methyltransferase N-terminal" evidence="7">
    <location>
        <begin position="8"/>
        <end position="76"/>
    </location>
</feature>
<dbReference type="InterPro" id="IPR002052">
    <property type="entry name" value="DNA_methylase_N6_adenine_CS"/>
</dbReference>
<dbReference type="SUPFAM" id="SSF53335">
    <property type="entry name" value="S-adenosyl-L-methionine-dependent methyltransferases"/>
    <property type="match status" value="1"/>
</dbReference>
<dbReference type="Gene3D" id="3.40.50.150">
    <property type="entry name" value="Vaccinia Virus protein VP39"/>
    <property type="match status" value="1"/>
</dbReference>
<keyword evidence="9" id="KW-1185">Reference proteome</keyword>
<keyword evidence="3 5" id="KW-0949">S-adenosyl-L-methionine</keyword>
<evidence type="ECO:0000259" key="7">
    <source>
        <dbReference type="Pfam" id="PF17827"/>
    </source>
</evidence>
<protein>
    <recommendedName>
        <fullName evidence="5">Release factor glutamine methyltransferase</fullName>
        <shortName evidence="5">RF MTase</shortName>
        <ecNumber evidence="5">2.1.1.297</ecNumber>
    </recommendedName>
    <alternativeName>
        <fullName evidence="5">N5-glutamine methyltransferase PrmC</fullName>
    </alternativeName>
    <alternativeName>
        <fullName evidence="5">Protein-(glutamine-N5) MTase PrmC</fullName>
    </alternativeName>
    <alternativeName>
        <fullName evidence="5">Protein-glutamine N-methyltransferase PrmC</fullName>
    </alternativeName>
</protein>
<name>A0A506US32_9PROT</name>
<dbReference type="AlphaFoldDB" id="A0A506US32"/>
<dbReference type="HAMAP" id="MF_02126">
    <property type="entry name" value="RF_methyltr_PrmC"/>
    <property type="match status" value="1"/>
</dbReference>
<evidence type="ECO:0000313" key="8">
    <source>
        <dbReference type="EMBL" id="TPW36165.1"/>
    </source>
</evidence>
<evidence type="ECO:0000259" key="6">
    <source>
        <dbReference type="Pfam" id="PF05175"/>
    </source>
</evidence>
<dbReference type="RefSeq" id="WP_165600193.1">
    <property type="nucleotide sequence ID" value="NZ_SORZ01000001.1"/>
</dbReference>
<keyword evidence="1 5" id="KW-0489">Methyltransferase</keyword>
<dbReference type="NCBIfam" id="TIGR00536">
    <property type="entry name" value="hemK_fam"/>
    <property type="match status" value="1"/>
</dbReference>
<dbReference type="EMBL" id="SORZ01000001">
    <property type="protein sequence ID" value="TPW36165.1"/>
    <property type="molecule type" value="Genomic_DNA"/>
</dbReference>
<dbReference type="EC" id="2.1.1.297" evidence="5"/>
<dbReference type="GO" id="GO:0102559">
    <property type="term" value="F:peptide chain release factor N(5)-glutamine methyltransferase activity"/>
    <property type="evidence" value="ECO:0007669"/>
    <property type="project" value="UniProtKB-EC"/>
</dbReference>
<evidence type="ECO:0000313" key="9">
    <source>
        <dbReference type="Proteomes" id="UP000315037"/>
    </source>
</evidence>
<comment type="function">
    <text evidence="5">Methylates the class 1 translation termination release factors RF1/PrfA and RF2/PrfB on the glutamine residue of the universally conserved GGQ motif.</text>
</comment>